<keyword evidence="4" id="KW-0378">Hydrolase</keyword>
<comment type="cofactor">
    <cofactor evidence="1 7">
        <name>Zn(2+)</name>
        <dbReference type="ChEBI" id="CHEBI:29105"/>
    </cofactor>
</comment>
<evidence type="ECO:0000313" key="9">
    <source>
        <dbReference type="EMBL" id="HGE99211.1"/>
    </source>
</evidence>
<comment type="similarity">
    <text evidence="2">Belongs to the cytidine and deoxycytidylate deaminase family.</text>
</comment>
<dbReference type="GO" id="GO:0005737">
    <property type="term" value="C:cytoplasm"/>
    <property type="evidence" value="ECO:0007669"/>
    <property type="project" value="TreeGrafter"/>
</dbReference>
<keyword evidence="5 7" id="KW-0862">Zinc</keyword>
<dbReference type="InterPro" id="IPR002125">
    <property type="entry name" value="CMP_dCMP_dom"/>
</dbReference>
<dbReference type="InterPro" id="IPR016473">
    <property type="entry name" value="dCMP_deaminase"/>
</dbReference>
<dbReference type="InterPro" id="IPR016192">
    <property type="entry name" value="APOBEC/CMP_deaminase_Zn-bd"/>
</dbReference>
<dbReference type="InterPro" id="IPR015517">
    <property type="entry name" value="dCMP_deaminase-rel"/>
</dbReference>
<dbReference type="GO" id="GO:0008270">
    <property type="term" value="F:zinc ion binding"/>
    <property type="evidence" value="ECO:0007669"/>
    <property type="project" value="InterPro"/>
</dbReference>
<gene>
    <name evidence="9" type="ORF">ENX07_03970</name>
</gene>
<dbReference type="PIRSF" id="PIRSF006019">
    <property type="entry name" value="dCMP_deaminase"/>
    <property type="match status" value="1"/>
</dbReference>
<evidence type="ECO:0000256" key="7">
    <source>
        <dbReference type="PIRSR" id="PIRSR006019-2"/>
    </source>
</evidence>
<protein>
    <submittedName>
        <fullName evidence="9">dCMP deaminase family protein</fullName>
    </submittedName>
</protein>
<dbReference type="PANTHER" id="PTHR11086:SF18">
    <property type="entry name" value="DEOXYCYTIDYLATE DEAMINASE"/>
    <property type="match status" value="1"/>
</dbReference>
<dbReference type="Gene3D" id="3.40.140.10">
    <property type="entry name" value="Cytidine Deaminase, domain 2"/>
    <property type="match status" value="1"/>
</dbReference>
<comment type="caution">
    <text evidence="9">The sequence shown here is derived from an EMBL/GenBank/DDBJ whole genome shotgun (WGS) entry which is preliminary data.</text>
</comment>
<dbReference type="PROSITE" id="PS51747">
    <property type="entry name" value="CYT_DCMP_DEAMINASES_2"/>
    <property type="match status" value="1"/>
</dbReference>
<dbReference type="SUPFAM" id="SSF53927">
    <property type="entry name" value="Cytidine deaminase-like"/>
    <property type="match status" value="1"/>
</dbReference>
<feature type="active site" description="Proton donor" evidence="6">
    <location>
        <position position="82"/>
    </location>
</feature>
<evidence type="ECO:0000256" key="2">
    <source>
        <dbReference type="ARBA" id="ARBA00006576"/>
    </source>
</evidence>
<name>A0A7C3YPV7_UNCW3</name>
<feature type="domain" description="CMP/dCMP-type deaminase" evidence="8">
    <location>
        <begin position="7"/>
        <end position="145"/>
    </location>
</feature>
<evidence type="ECO:0000256" key="5">
    <source>
        <dbReference type="ARBA" id="ARBA00022833"/>
    </source>
</evidence>
<dbReference type="GO" id="GO:0004132">
    <property type="term" value="F:dCMP deaminase activity"/>
    <property type="evidence" value="ECO:0007669"/>
    <property type="project" value="InterPro"/>
</dbReference>
<dbReference type="EMBL" id="DTMQ01000024">
    <property type="protein sequence ID" value="HGE99211.1"/>
    <property type="molecule type" value="Genomic_DNA"/>
</dbReference>
<dbReference type="PROSITE" id="PS00903">
    <property type="entry name" value="CYT_DCMP_DEAMINASES_1"/>
    <property type="match status" value="1"/>
</dbReference>
<organism evidence="9">
    <name type="scientific">candidate division WOR-3 bacterium</name>
    <dbReference type="NCBI Taxonomy" id="2052148"/>
    <lineage>
        <taxon>Bacteria</taxon>
        <taxon>Bacteria division WOR-3</taxon>
    </lineage>
</organism>
<dbReference type="CDD" id="cd01286">
    <property type="entry name" value="deoxycytidylate_deaminase"/>
    <property type="match status" value="1"/>
</dbReference>
<feature type="binding site" evidence="7">
    <location>
        <position position="108"/>
    </location>
    <ligand>
        <name>Zn(2+)</name>
        <dbReference type="ChEBI" id="CHEBI:29105"/>
        <note>catalytic</note>
    </ligand>
</feature>
<proteinExistence type="inferred from homology"/>
<feature type="binding site" evidence="7">
    <location>
        <position position="111"/>
    </location>
    <ligand>
        <name>Zn(2+)</name>
        <dbReference type="ChEBI" id="CHEBI:29105"/>
        <note>catalytic</note>
    </ligand>
</feature>
<accession>A0A7C3YPV7</accession>
<dbReference type="PANTHER" id="PTHR11086">
    <property type="entry name" value="DEOXYCYTIDYLATE DEAMINASE-RELATED"/>
    <property type="match status" value="1"/>
</dbReference>
<evidence type="ECO:0000256" key="3">
    <source>
        <dbReference type="ARBA" id="ARBA00022723"/>
    </source>
</evidence>
<feature type="binding site" evidence="7">
    <location>
        <position position="80"/>
    </location>
    <ligand>
        <name>Zn(2+)</name>
        <dbReference type="ChEBI" id="CHEBI:29105"/>
        <note>catalytic</note>
    </ligand>
</feature>
<evidence type="ECO:0000256" key="4">
    <source>
        <dbReference type="ARBA" id="ARBA00022801"/>
    </source>
</evidence>
<evidence type="ECO:0000256" key="1">
    <source>
        <dbReference type="ARBA" id="ARBA00001947"/>
    </source>
</evidence>
<dbReference type="Pfam" id="PF00383">
    <property type="entry name" value="dCMP_cyt_deam_1"/>
    <property type="match status" value="1"/>
</dbReference>
<evidence type="ECO:0000256" key="6">
    <source>
        <dbReference type="PIRSR" id="PIRSR006019-1"/>
    </source>
</evidence>
<reference evidence="9" key="1">
    <citation type="journal article" date="2020" name="mSystems">
        <title>Genome- and Community-Level Interaction Insights into Carbon Utilization and Element Cycling Functions of Hydrothermarchaeota in Hydrothermal Sediment.</title>
        <authorList>
            <person name="Zhou Z."/>
            <person name="Liu Y."/>
            <person name="Xu W."/>
            <person name="Pan J."/>
            <person name="Luo Z.H."/>
            <person name="Li M."/>
        </authorList>
    </citation>
    <scope>NUCLEOTIDE SEQUENCE [LARGE SCALE GENOMIC DNA]</scope>
    <source>
        <strain evidence="9">SpSt-906</strain>
    </source>
</reference>
<sequence length="150" mass="16916">MKKKRMGWDEYFLRIARMVAERSTCLRRKVGAVLVKEKRILATGYNGAPTGLPHCEQTGCLREKLGLKPGERIELCRGLHAESNALLQAAAFGISVSGATLYSTHEPCITCAKMLINARIRRIYVLESYPDEMTRSLLKEAKIPIRKIRL</sequence>
<evidence type="ECO:0000259" key="8">
    <source>
        <dbReference type="PROSITE" id="PS51747"/>
    </source>
</evidence>
<dbReference type="InterPro" id="IPR035105">
    <property type="entry name" value="Deoxycytidylate_deaminase_dom"/>
</dbReference>
<dbReference type="GO" id="GO:0006220">
    <property type="term" value="P:pyrimidine nucleotide metabolic process"/>
    <property type="evidence" value="ECO:0007669"/>
    <property type="project" value="InterPro"/>
</dbReference>
<dbReference type="AlphaFoldDB" id="A0A7C3YPV7"/>
<keyword evidence="3 7" id="KW-0479">Metal-binding</keyword>
<dbReference type="InterPro" id="IPR016193">
    <property type="entry name" value="Cytidine_deaminase-like"/>
</dbReference>